<feature type="transmembrane region" description="Helical" evidence="6">
    <location>
        <begin position="105"/>
        <end position="130"/>
    </location>
</feature>
<proteinExistence type="predicted"/>
<dbReference type="PANTHER" id="PTHR43229">
    <property type="entry name" value="NODULATION PROTEIN J"/>
    <property type="match status" value="1"/>
</dbReference>
<feature type="transmembrane region" description="Helical" evidence="6">
    <location>
        <begin position="173"/>
        <end position="196"/>
    </location>
</feature>
<keyword evidence="4 6" id="KW-0472">Membrane</keyword>
<comment type="subcellular location">
    <subcellularLocation>
        <location evidence="1">Membrane</location>
        <topology evidence="1">Multi-pass membrane protein</topology>
    </subcellularLocation>
</comment>
<gene>
    <name evidence="8" type="ORF">EV193_1011088</name>
</gene>
<dbReference type="GO" id="GO:0140359">
    <property type="term" value="F:ABC-type transporter activity"/>
    <property type="evidence" value="ECO:0007669"/>
    <property type="project" value="InterPro"/>
</dbReference>
<dbReference type="RefSeq" id="WP_130342771.1">
    <property type="nucleotide sequence ID" value="NZ_SGWQ01000001.1"/>
</dbReference>
<keyword evidence="2 6" id="KW-0812">Transmembrane</keyword>
<protein>
    <submittedName>
        <fullName evidence="8">ABC-2 type transport system permease protein</fullName>
    </submittedName>
</protein>
<dbReference type="AlphaFoldDB" id="A0A4Q7L941"/>
<dbReference type="PANTHER" id="PTHR43229:SF2">
    <property type="entry name" value="NODULATION PROTEIN J"/>
    <property type="match status" value="1"/>
</dbReference>
<dbReference type="EMBL" id="SGWQ01000001">
    <property type="protein sequence ID" value="RZS45201.1"/>
    <property type="molecule type" value="Genomic_DNA"/>
</dbReference>
<evidence type="ECO:0000256" key="4">
    <source>
        <dbReference type="ARBA" id="ARBA00023136"/>
    </source>
</evidence>
<feature type="transmembrane region" description="Helical" evidence="6">
    <location>
        <begin position="240"/>
        <end position="258"/>
    </location>
</feature>
<dbReference type="GO" id="GO:0043190">
    <property type="term" value="C:ATP-binding cassette (ABC) transporter complex"/>
    <property type="evidence" value="ECO:0007669"/>
    <property type="project" value="InterPro"/>
</dbReference>
<dbReference type="PIRSF" id="PIRSF006648">
    <property type="entry name" value="DrrB"/>
    <property type="match status" value="1"/>
</dbReference>
<dbReference type="InterPro" id="IPR047817">
    <property type="entry name" value="ABC2_TM_bact-type"/>
</dbReference>
<dbReference type="InterPro" id="IPR000412">
    <property type="entry name" value="ABC_2_transport"/>
</dbReference>
<dbReference type="Proteomes" id="UP000294257">
    <property type="component" value="Unassembled WGS sequence"/>
</dbReference>
<dbReference type="PROSITE" id="PS51012">
    <property type="entry name" value="ABC_TM2"/>
    <property type="match status" value="1"/>
</dbReference>
<reference evidence="8 9" key="1">
    <citation type="submission" date="2019-02" db="EMBL/GenBank/DDBJ databases">
        <title>Genomic Encyclopedia of Type Strains, Phase IV (KMG-IV): sequencing the most valuable type-strain genomes for metagenomic binning, comparative biology and taxonomic classification.</title>
        <authorList>
            <person name="Goeker M."/>
        </authorList>
    </citation>
    <scope>NUCLEOTIDE SEQUENCE [LARGE SCALE GENOMIC DNA]</scope>
    <source>
        <strain evidence="8 9">DSM 101727</strain>
    </source>
</reference>
<feature type="transmembrane region" description="Helical" evidence="6">
    <location>
        <begin position="29"/>
        <end position="47"/>
    </location>
</feature>
<dbReference type="OrthoDB" id="9786643at2"/>
<feature type="transmembrane region" description="Helical" evidence="6">
    <location>
        <begin position="142"/>
        <end position="167"/>
    </location>
</feature>
<accession>A0A4Q7L941</accession>
<evidence type="ECO:0000256" key="2">
    <source>
        <dbReference type="ARBA" id="ARBA00022692"/>
    </source>
</evidence>
<keyword evidence="3 6" id="KW-1133">Transmembrane helix</keyword>
<evidence type="ECO:0000256" key="6">
    <source>
        <dbReference type="SAM" id="Phobius"/>
    </source>
</evidence>
<feature type="transmembrane region" description="Helical" evidence="6">
    <location>
        <begin position="59"/>
        <end position="85"/>
    </location>
</feature>
<evidence type="ECO:0000256" key="3">
    <source>
        <dbReference type="ARBA" id="ARBA00022989"/>
    </source>
</evidence>
<evidence type="ECO:0000313" key="8">
    <source>
        <dbReference type="EMBL" id="RZS45201.1"/>
    </source>
</evidence>
<sequence>MNHTANAVRAGLARGWIELKQTATNGQDIFGNLLTPVILLIVMLSMRGDTLAGFPLSQAVFALPGVIGMNIMISGLMDIAGRLAVEREDGTLLRAKALPSGMVGYMVGKVVTVSGSALVVAAAIIVPGAFLFDGLRLDAGAWLGLLGILVLGLLATMPLGAIAGSFLTNPRAVGALMLPIAGLAAISGIFAPITLFPEWLQWIGQVFPMYWLGLGVRSALLPDAAVAIEIGESWRQLETVAVLGVWAVIGLVVAPVVLRRMARRESGAAVAQRRHKAMQRIT</sequence>
<keyword evidence="5" id="KW-0046">Antibiotic resistance</keyword>
<evidence type="ECO:0000259" key="7">
    <source>
        <dbReference type="PROSITE" id="PS51012"/>
    </source>
</evidence>
<dbReference type="GO" id="GO:0046677">
    <property type="term" value="P:response to antibiotic"/>
    <property type="evidence" value="ECO:0007669"/>
    <property type="project" value="UniProtKB-KW"/>
</dbReference>
<dbReference type="InterPro" id="IPR051784">
    <property type="entry name" value="Nod_factor_ABC_transporter"/>
</dbReference>
<dbReference type="Pfam" id="PF12698">
    <property type="entry name" value="ABC2_membrane_3"/>
    <property type="match status" value="1"/>
</dbReference>
<organism evidence="8 9">
    <name type="scientific">Herbihabitans rhizosphaerae</name>
    <dbReference type="NCBI Taxonomy" id="1872711"/>
    <lineage>
        <taxon>Bacteria</taxon>
        <taxon>Bacillati</taxon>
        <taxon>Actinomycetota</taxon>
        <taxon>Actinomycetes</taxon>
        <taxon>Pseudonocardiales</taxon>
        <taxon>Pseudonocardiaceae</taxon>
        <taxon>Herbihabitans</taxon>
    </lineage>
</organism>
<name>A0A4Q7L941_9PSEU</name>
<comment type="caution">
    <text evidence="8">The sequence shown here is derived from an EMBL/GenBank/DDBJ whole genome shotgun (WGS) entry which is preliminary data.</text>
</comment>
<evidence type="ECO:0000313" key="9">
    <source>
        <dbReference type="Proteomes" id="UP000294257"/>
    </source>
</evidence>
<keyword evidence="9" id="KW-1185">Reference proteome</keyword>
<evidence type="ECO:0000256" key="5">
    <source>
        <dbReference type="ARBA" id="ARBA00023251"/>
    </source>
</evidence>
<evidence type="ECO:0000256" key="1">
    <source>
        <dbReference type="ARBA" id="ARBA00004141"/>
    </source>
</evidence>
<dbReference type="InterPro" id="IPR013525">
    <property type="entry name" value="ABC2_TM"/>
</dbReference>
<feature type="domain" description="ABC transmembrane type-2" evidence="7">
    <location>
        <begin position="27"/>
        <end position="261"/>
    </location>
</feature>